<dbReference type="NCBIfam" id="TIGR02385">
    <property type="entry name" value="RelE_StbE"/>
    <property type="match status" value="1"/>
</dbReference>
<protein>
    <submittedName>
        <fullName evidence="3">Type II toxin-antitoxin system RelE/ParE family toxin</fullName>
    </submittedName>
</protein>
<name>A0AA43ZDL1_9HYPH</name>
<dbReference type="Gene3D" id="3.30.2310.20">
    <property type="entry name" value="RelE-like"/>
    <property type="match status" value="1"/>
</dbReference>
<dbReference type="PANTHER" id="PTHR33755">
    <property type="entry name" value="TOXIN PARE1-RELATED"/>
    <property type="match status" value="1"/>
</dbReference>
<dbReference type="RefSeq" id="WP_132446952.1">
    <property type="nucleotide sequence ID" value="NZ_JAANCM010000002.1"/>
</dbReference>
<evidence type="ECO:0000313" key="3">
    <source>
        <dbReference type="EMBL" id="NHT75053.1"/>
    </source>
</evidence>
<dbReference type="EMBL" id="JAANCM010000002">
    <property type="protein sequence ID" value="NHT75053.1"/>
    <property type="molecule type" value="Genomic_DNA"/>
</dbReference>
<reference evidence="3" key="1">
    <citation type="submission" date="2020-03" db="EMBL/GenBank/DDBJ databases">
        <title>Ferranicluibacter endophyticum gen. nov., sp. nov., a new genus isolated from Rubus ulmifolius Schott. stem.</title>
        <authorList>
            <person name="Roca-Couso R."/>
            <person name="Flores-Felix J.D."/>
            <person name="Igual J.M."/>
            <person name="Rivas R."/>
        </authorList>
    </citation>
    <scope>NUCLEOTIDE SEQUENCE</scope>
    <source>
        <strain evidence="3">CRRU44</strain>
    </source>
</reference>
<comment type="caution">
    <text evidence="3">The sequence shown here is derived from an EMBL/GenBank/DDBJ whole genome shotgun (WGS) entry which is preliminary data.</text>
</comment>
<dbReference type="PANTHER" id="PTHR33755:SF8">
    <property type="entry name" value="TOXIN PARE2"/>
    <property type="match status" value="1"/>
</dbReference>
<keyword evidence="4" id="KW-1185">Reference proteome</keyword>
<evidence type="ECO:0000313" key="4">
    <source>
        <dbReference type="Proteomes" id="UP001155840"/>
    </source>
</evidence>
<dbReference type="Proteomes" id="UP001155840">
    <property type="component" value="Unassembled WGS sequence"/>
</dbReference>
<dbReference type="InterPro" id="IPR035093">
    <property type="entry name" value="RelE/ParE_toxin_dom_sf"/>
</dbReference>
<sequence>MRLRYTRPAMIDLENVAAYIGAHSPQGARRVMQRIKTLIEQLQDQPFAGARTQDPTIRRLIALPYPYLIFYEITEAEIVIHAVRHGSRDPAAMPGQT</sequence>
<keyword evidence="2" id="KW-1277">Toxin-antitoxin system</keyword>
<gene>
    <name evidence="3" type="ORF">G8E10_04690</name>
</gene>
<dbReference type="Pfam" id="PF05016">
    <property type="entry name" value="ParE_toxin"/>
    <property type="match status" value="1"/>
</dbReference>
<dbReference type="InterPro" id="IPR007712">
    <property type="entry name" value="RelE/ParE_toxin"/>
</dbReference>
<proteinExistence type="inferred from homology"/>
<evidence type="ECO:0000256" key="1">
    <source>
        <dbReference type="ARBA" id="ARBA00006226"/>
    </source>
</evidence>
<dbReference type="InterPro" id="IPR051803">
    <property type="entry name" value="TA_system_RelE-like_toxin"/>
</dbReference>
<organism evidence="3 4">
    <name type="scientific">Ferranicluibacter rubi</name>
    <dbReference type="NCBI Taxonomy" id="2715133"/>
    <lineage>
        <taxon>Bacteria</taxon>
        <taxon>Pseudomonadati</taxon>
        <taxon>Pseudomonadota</taxon>
        <taxon>Alphaproteobacteria</taxon>
        <taxon>Hyphomicrobiales</taxon>
        <taxon>Rhizobiaceae</taxon>
        <taxon>Ferranicluibacter</taxon>
    </lineage>
</organism>
<accession>A0AA43ZDL1</accession>
<evidence type="ECO:0000256" key="2">
    <source>
        <dbReference type="ARBA" id="ARBA00022649"/>
    </source>
</evidence>
<dbReference type="AlphaFoldDB" id="A0AA43ZDL1"/>
<comment type="similarity">
    <text evidence="1">Belongs to the RelE toxin family.</text>
</comment>